<comment type="cofactor">
    <cofactor evidence="1">
        <name>Zn(2+)</name>
        <dbReference type="ChEBI" id="CHEBI:29105"/>
    </cofactor>
</comment>
<dbReference type="EC" id="3.4.24.-" evidence="14"/>
<comment type="similarity">
    <text evidence="3">Belongs to the peptidase M50B family.</text>
</comment>
<dbReference type="OrthoDB" id="9781963at2"/>
<dbReference type="HOGENOM" id="CLU_075029_0_0_0"/>
<dbReference type="InterPro" id="IPR008915">
    <property type="entry name" value="Peptidase_M50"/>
</dbReference>
<keyword evidence="5 12" id="KW-0812">Transmembrane</keyword>
<evidence type="ECO:0000256" key="10">
    <source>
        <dbReference type="ARBA" id="ARBA00023049"/>
    </source>
</evidence>
<keyword evidence="9 12" id="KW-1133">Transmembrane helix</keyword>
<dbReference type="eggNOG" id="COG1994">
    <property type="taxonomic scope" value="Bacteria"/>
</dbReference>
<evidence type="ECO:0000256" key="2">
    <source>
        <dbReference type="ARBA" id="ARBA00004141"/>
    </source>
</evidence>
<feature type="transmembrane region" description="Helical" evidence="12">
    <location>
        <begin position="91"/>
        <end position="111"/>
    </location>
</feature>
<feature type="transmembrane region" description="Helical" evidence="12">
    <location>
        <begin position="29"/>
        <end position="49"/>
    </location>
</feature>
<evidence type="ECO:0000313" key="15">
    <source>
        <dbReference type="Proteomes" id="UP000001660"/>
    </source>
</evidence>
<reference evidence="14 15" key="1">
    <citation type="journal article" date="2010" name="Proc. Natl. Acad. Sci. U.S.A.">
        <title>A Nitrospira metagenome illuminates the physiology and evolution of globally important nitrite-oxidizing bacteria.</title>
        <authorList>
            <person name="Lucker S."/>
            <person name="Wagner M."/>
            <person name="Maixner F."/>
            <person name="Pelletier E."/>
            <person name="Koch H."/>
            <person name="Vacherie B."/>
            <person name="Rattei T."/>
            <person name="Sinninghe Damste J."/>
            <person name="Spieck E."/>
            <person name="Le Paslier D."/>
            <person name="Daims H."/>
        </authorList>
    </citation>
    <scope>NUCLEOTIDE SEQUENCE [LARGE SCALE GENOMIC DNA]</scope>
</reference>
<evidence type="ECO:0000256" key="3">
    <source>
        <dbReference type="ARBA" id="ARBA00007931"/>
    </source>
</evidence>
<feature type="transmembrane region" description="Helical" evidence="12">
    <location>
        <begin position="61"/>
        <end position="79"/>
    </location>
</feature>
<dbReference type="STRING" id="330214.NIDE0721"/>
<organism evidence="14 15">
    <name type="scientific">Nitrospira defluvii</name>
    <dbReference type="NCBI Taxonomy" id="330214"/>
    <lineage>
        <taxon>Bacteria</taxon>
        <taxon>Pseudomonadati</taxon>
        <taxon>Nitrospirota</taxon>
        <taxon>Nitrospiria</taxon>
        <taxon>Nitrospirales</taxon>
        <taxon>Nitrospiraceae</taxon>
        <taxon>Nitrospira</taxon>
    </lineage>
</organism>
<feature type="domain" description="Peptidase M50" evidence="13">
    <location>
        <begin position="38"/>
        <end position="113"/>
    </location>
</feature>
<evidence type="ECO:0000259" key="13">
    <source>
        <dbReference type="Pfam" id="PF02163"/>
    </source>
</evidence>
<keyword evidence="4" id="KW-0645">Protease</keyword>
<evidence type="ECO:0000256" key="9">
    <source>
        <dbReference type="ARBA" id="ARBA00022989"/>
    </source>
</evidence>
<feature type="transmembrane region" description="Helical" evidence="12">
    <location>
        <begin position="118"/>
        <end position="139"/>
    </location>
</feature>
<gene>
    <name evidence="14" type="ORF">NIDE0721</name>
</gene>
<evidence type="ECO:0000256" key="8">
    <source>
        <dbReference type="ARBA" id="ARBA00022833"/>
    </source>
</evidence>
<dbReference type="CDD" id="cd06160">
    <property type="entry name" value="S2P-M50_like_2"/>
    <property type="match status" value="1"/>
</dbReference>
<evidence type="ECO:0000256" key="11">
    <source>
        <dbReference type="ARBA" id="ARBA00023136"/>
    </source>
</evidence>
<keyword evidence="6" id="KW-0479">Metal-binding</keyword>
<dbReference type="PANTHER" id="PTHR39188:SF3">
    <property type="entry name" value="STAGE IV SPORULATION PROTEIN FB"/>
    <property type="match status" value="1"/>
</dbReference>
<keyword evidence="11 12" id="KW-0472">Membrane</keyword>
<dbReference type="Proteomes" id="UP000001660">
    <property type="component" value="Chromosome"/>
</dbReference>
<keyword evidence="8" id="KW-0862">Zinc</keyword>
<proteinExistence type="inferred from homology"/>
<evidence type="ECO:0000256" key="5">
    <source>
        <dbReference type="ARBA" id="ARBA00022692"/>
    </source>
</evidence>
<evidence type="ECO:0000256" key="1">
    <source>
        <dbReference type="ARBA" id="ARBA00001947"/>
    </source>
</evidence>
<protein>
    <submittedName>
        <fullName evidence="14">Peptidase M50</fullName>
        <ecNumber evidence="14">3.4.24.-</ecNumber>
    </submittedName>
</protein>
<evidence type="ECO:0000313" key="14">
    <source>
        <dbReference type="EMBL" id="CBK40489.1"/>
    </source>
</evidence>
<evidence type="ECO:0000256" key="12">
    <source>
        <dbReference type="SAM" id="Phobius"/>
    </source>
</evidence>
<dbReference type="GO" id="GO:0046872">
    <property type="term" value="F:metal ion binding"/>
    <property type="evidence" value="ECO:0007669"/>
    <property type="project" value="UniProtKB-KW"/>
</dbReference>
<evidence type="ECO:0000256" key="6">
    <source>
        <dbReference type="ARBA" id="ARBA00022723"/>
    </source>
</evidence>
<keyword evidence="15" id="KW-1185">Reference proteome</keyword>
<accession>D8PB80</accession>
<dbReference type="GO" id="GO:0016020">
    <property type="term" value="C:membrane"/>
    <property type="evidence" value="ECO:0007669"/>
    <property type="project" value="UniProtKB-SubCell"/>
</dbReference>
<evidence type="ECO:0000256" key="4">
    <source>
        <dbReference type="ARBA" id="ARBA00022670"/>
    </source>
</evidence>
<name>D8PB80_9BACT</name>
<evidence type="ECO:0000256" key="7">
    <source>
        <dbReference type="ARBA" id="ARBA00022801"/>
    </source>
</evidence>
<sequence>MKILLLLLGGLKFGKIALTGGTMLLSMVVYSFIFGWWYAVGFVLLILFHELGHYAAAKQRNLNVGAPTFIPFVGAWIQLKEQPMDVETEAYVGIAGPVAGTFAAMACYYAAEYTQSQLLLALAYAGFMINLFNLIPLSPLDGGRITAIISPKVWWLGVPILIGLFVMNHSPMLLLIAIMAIPHVMSTFRGGPPGLPERYYEVPLTTKVSYGLYYLGLAAFLGIMSYETHLLLPSGRG</sequence>
<dbReference type="Pfam" id="PF02163">
    <property type="entry name" value="Peptidase_M50"/>
    <property type="match status" value="1"/>
</dbReference>
<dbReference type="GO" id="GO:0008237">
    <property type="term" value="F:metallopeptidase activity"/>
    <property type="evidence" value="ECO:0007669"/>
    <property type="project" value="UniProtKB-KW"/>
</dbReference>
<dbReference type="PANTHER" id="PTHR39188">
    <property type="entry name" value="MEMBRANE-ASSOCIATED ZINC METALLOPROTEASE M50B"/>
    <property type="match status" value="1"/>
</dbReference>
<dbReference type="EMBL" id="FP929003">
    <property type="protein sequence ID" value="CBK40489.1"/>
    <property type="molecule type" value="Genomic_DNA"/>
</dbReference>
<keyword evidence="7 14" id="KW-0378">Hydrolase</keyword>
<feature type="transmembrane region" description="Helical" evidence="12">
    <location>
        <begin position="211"/>
        <end position="232"/>
    </location>
</feature>
<dbReference type="KEGG" id="nde:NIDE0721"/>
<keyword evidence="10" id="KW-0482">Metalloprotease</keyword>
<comment type="subcellular location">
    <subcellularLocation>
        <location evidence="2">Membrane</location>
        <topology evidence="2">Multi-pass membrane protein</topology>
    </subcellularLocation>
</comment>
<dbReference type="AlphaFoldDB" id="D8PB80"/>
<feature type="transmembrane region" description="Helical" evidence="12">
    <location>
        <begin position="145"/>
        <end position="166"/>
    </location>
</feature>
<dbReference type="GO" id="GO:0006508">
    <property type="term" value="P:proteolysis"/>
    <property type="evidence" value="ECO:0007669"/>
    <property type="project" value="UniProtKB-KW"/>
</dbReference>